<dbReference type="InterPro" id="IPR002502">
    <property type="entry name" value="Amidase_domain"/>
</dbReference>
<proteinExistence type="inferred from homology"/>
<feature type="domain" description="Peptidoglycan recognition protein family" evidence="3">
    <location>
        <begin position="2"/>
        <end position="121"/>
    </location>
</feature>
<reference evidence="4 5" key="1">
    <citation type="journal article" date="2021" name="Front. Microbiol.">
        <title>Aerobic Denitrification and Heterotrophic Sulfur Oxidation in the Genus Halomonas Revealed by Six Novel Species Characterizations and Genome-Based Analysis.</title>
        <authorList>
            <person name="Wang L."/>
            <person name="Shao Z."/>
        </authorList>
    </citation>
    <scope>NUCLEOTIDE SEQUENCE [LARGE SCALE GENOMIC DNA]</scope>
    <source>
        <strain evidence="4 5">MCCC 1A13718</strain>
    </source>
</reference>
<protein>
    <submittedName>
        <fullName evidence="4">Lysozyme</fullName>
        <ecNumber evidence="4">3.5.1.28</ecNumber>
    </submittedName>
</protein>
<dbReference type="EC" id="3.5.1.28" evidence="4"/>
<gene>
    <name evidence="4" type="ORF">HNO53_13095</name>
</gene>
<dbReference type="InterPro" id="IPR006619">
    <property type="entry name" value="PGRP_domain_met/bac"/>
</dbReference>
<dbReference type="EMBL" id="CP053383">
    <property type="protein sequence ID" value="QTP59572.1"/>
    <property type="molecule type" value="Genomic_DNA"/>
</dbReference>
<dbReference type="InterPro" id="IPR036505">
    <property type="entry name" value="Amidase/PGRP_sf"/>
</dbReference>
<dbReference type="RefSeq" id="WP_209472742.1">
    <property type="nucleotide sequence ID" value="NZ_CP053383.1"/>
</dbReference>
<feature type="domain" description="N-acetylmuramoyl-L-alanine amidase" evidence="2">
    <location>
        <begin position="1"/>
        <end position="127"/>
    </location>
</feature>
<dbReference type="PANTHER" id="PTHR11022:SF41">
    <property type="entry name" value="PEPTIDOGLYCAN-RECOGNITION PROTEIN LC-RELATED"/>
    <property type="match status" value="1"/>
</dbReference>
<accession>A0ABX7WJA0</accession>
<dbReference type="CDD" id="cd06583">
    <property type="entry name" value="PGRP"/>
    <property type="match status" value="1"/>
</dbReference>
<dbReference type="SMART" id="SM00644">
    <property type="entry name" value="Ami_2"/>
    <property type="match status" value="1"/>
</dbReference>
<keyword evidence="5" id="KW-1185">Reference proteome</keyword>
<evidence type="ECO:0000259" key="3">
    <source>
        <dbReference type="SMART" id="SM00701"/>
    </source>
</evidence>
<dbReference type="GO" id="GO:0008745">
    <property type="term" value="F:N-acetylmuramoyl-L-alanine amidase activity"/>
    <property type="evidence" value="ECO:0007669"/>
    <property type="project" value="UniProtKB-EC"/>
</dbReference>
<dbReference type="SMART" id="SM00701">
    <property type="entry name" value="PGRP"/>
    <property type="match status" value="1"/>
</dbReference>
<dbReference type="Proteomes" id="UP000671845">
    <property type="component" value="Chromosome"/>
</dbReference>
<evidence type="ECO:0000313" key="4">
    <source>
        <dbReference type="EMBL" id="QTP59572.1"/>
    </source>
</evidence>
<name>A0ABX7WJA0_9GAMM</name>
<dbReference type="PANTHER" id="PTHR11022">
    <property type="entry name" value="PEPTIDOGLYCAN RECOGNITION PROTEIN"/>
    <property type="match status" value="1"/>
</dbReference>
<dbReference type="InterPro" id="IPR015510">
    <property type="entry name" value="PGRP"/>
</dbReference>
<dbReference type="Gene3D" id="3.40.80.10">
    <property type="entry name" value="Peptidoglycan recognition protein-like"/>
    <property type="match status" value="1"/>
</dbReference>
<sequence length="179" mass="20876">MNHIKYFTIHASATYPAMDIDIEWIRDVHVNQKGWRDVGYHYFIKRDGTVQKGRPDNVQGAHVGRHNKNNIGICLAGGLKTGTKEPEDNFTAAQYIALTNLITKLKETHPDAHIMGHNGFSGYLSRGCPCFDWRAYRDYIELSLACEYRPDWWRTHDWKRGVPEDWLKPQNWYEAVLKQ</sequence>
<comment type="similarity">
    <text evidence="1">Belongs to the N-acetylmuramoyl-L-alanine amidase 2 family.</text>
</comment>
<evidence type="ECO:0000313" key="5">
    <source>
        <dbReference type="Proteomes" id="UP000671845"/>
    </source>
</evidence>
<dbReference type="Pfam" id="PF01510">
    <property type="entry name" value="Amidase_2"/>
    <property type="match status" value="1"/>
</dbReference>
<evidence type="ECO:0000256" key="1">
    <source>
        <dbReference type="ARBA" id="ARBA00007553"/>
    </source>
</evidence>
<keyword evidence="4" id="KW-0378">Hydrolase</keyword>
<organism evidence="4 5">
    <name type="scientific">Halomonas sulfidivorans</name>
    <dbReference type="NCBI Taxonomy" id="2733488"/>
    <lineage>
        <taxon>Bacteria</taxon>
        <taxon>Pseudomonadati</taxon>
        <taxon>Pseudomonadota</taxon>
        <taxon>Gammaproteobacteria</taxon>
        <taxon>Oceanospirillales</taxon>
        <taxon>Halomonadaceae</taxon>
        <taxon>Halomonas</taxon>
    </lineage>
</organism>
<evidence type="ECO:0000259" key="2">
    <source>
        <dbReference type="SMART" id="SM00644"/>
    </source>
</evidence>
<dbReference type="SUPFAM" id="SSF55846">
    <property type="entry name" value="N-acetylmuramoyl-L-alanine amidase-like"/>
    <property type="match status" value="1"/>
</dbReference>